<sequence length="165" mass="19581">MWMSILGITIDDEPMVKESNYHSDFKWRIHSNEKLKTPRASNNKYPIINGCLKKQPRIMHWIVSHILRPKNGGFSRVDVPEVHLVYLLLNKIKINWPYYIVYNIFRIHDCNRGTAFPYASMIAKIINSFDIDLPNLAYISPTENLEFSKRTIKNLRYYLDPIRRV</sequence>
<protein>
    <submittedName>
        <fullName evidence="1">Uncharacterized protein</fullName>
    </submittedName>
</protein>
<gene>
    <name evidence="1" type="ORF">VFH_V120400</name>
</gene>
<dbReference type="Proteomes" id="UP001157006">
    <property type="component" value="Chromosome 5"/>
</dbReference>
<keyword evidence="2" id="KW-1185">Reference proteome</keyword>
<dbReference type="AlphaFoldDB" id="A0AAV1AVT3"/>
<evidence type="ECO:0000313" key="1">
    <source>
        <dbReference type="EMBL" id="CAI8614239.1"/>
    </source>
</evidence>
<evidence type="ECO:0000313" key="2">
    <source>
        <dbReference type="Proteomes" id="UP001157006"/>
    </source>
</evidence>
<proteinExistence type="predicted"/>
<reference evidence="1 2" key="1">
    <citation type="submission" date="2023-01" db="EMBL/GenBank/DDBJ databases">
        <authorList>
            <person name="Kreplak J."/>
        </authorList>
    </citation>
    <scope>NUCLEOTIDE SEQUENCE [LARGE SCALE GENOMIC DNA]</scope>
</reference>
<name>A0AAV1AVT3_VICFA</name>
<dbReference type="EMBL" id="OX451740">
    <property type="protein sequence ID" value="CAI8614239.1"/>
    <property type="molecule type" value="Genomic_DNA"/>
</dbReference>
<accession>A0AAV1AVT3</accession>
<organism evidence="1 2">
    <name type="scientific">Vicia faba</name>
    <name type="common">Broad bean</name>
    <name type="synonym">Faba vulgaris</name>
    <dbReference type="NCBI Taxonomy" id="3906"/>
    <lineage>
        <taxon>Eukaryota</taxon>
        <taxon>Viridiplantae</taxon>
        <taxon>Streptophyta</taxon>
        <taxon>Embryophyta</taxon>
        <taxon>Tracheophyta</taxon>
        <taxon>Spermatophyta</taxon>
        <taxon>Magnoliopsida</taxon>
        <taxon>eudicotyledons</taxon>
        <taxon>Gunneridae</taxon>
        <taxon>Pentapetalae</taxon>
        <taxon>rosids</taxon>
        <taxon>fabids</taxon>
        <taxon>Fabales</taxon>
        <taxon>Fabaceae</taxon>
        <taxon>Papilionoideae</taxon>
        <taxon>50 kb inversion clade</taxon>
        <taxon>NPAAA clade</taxon>
        <taxon>Hologalegina</taxon>
        <taxon>IRL clade</taxon>
        <taxon>Fabeae</taxon>
        <taxon>Vicia</taxon>
    </lineage>
</organism>